<evidence type="ECO:0000256" key="3">
    <source>
        <dbReference type="ARBA" id="ARBA00022679"/>
    </source>
</evidence>
<feature type="domain" description="Starch synthase catalytic" evidence="6">
    <location>
        <begin position="45"/>
        <end position="149"/>
    </location>
</feature>
<keyword evidence="2" id="KW-0328">Glycosyltransferase</keyword>
<dbReference type="GO" id="GO:0016757">
    <property type="term" value="F:glycosyltransferase activity"/>
    <property type="evidence" value="ECO:0007669"/>
    <property type="project" value="UniProtKB-KW"/>
</dbReference>
<dbReference type="OrthoDB" id="550448at2759"/>
<feature type="region of interest" description="Disordered" evidence="5">
    <location>
        <begin position="454"/>
        <end position="499"/>
    </location>
</feature>
<name>A0A250XJ92_9CHLO</name>
<feature type="compositionally biased region" description="Low complexity" evidence="5">
    <location>
        <begin position="797"/>
        <end position="809"/>
    </location>
</feature>
<dbReference type="STRING" id="1157962.A0A250XJ92"/>
<keyword evidence="4" id="KW-0750">Starch biosynthesis</keyword>
<evidence type="ECO:0000256" key="5">
    <source>
        <dbReference type="SAM" id="MobiDB-lite"/>
    </source>
</evidence>
<evidence type="ECO:0000256" key="1">
    <source>
        <dbReference type="ARBA" id="ARBA00004727"/>
    </source>
</evidence>
<feature type="region of interest" description="Disordered" evidence="5">
    <location>
        <begin position="796"/>
        <end position="816"/>
    </location>
</feature>
<evidence type="ECO:0000313" key="8">
    <source>
        <dbReference type="Proteomes" id="UP000232323"/>
    </source>
</evidence>
<evidence type="ECO:0000256" key="2">
    <source>
        <dbReference type="ARBA" id="ARBA00022676"/>
    </source>
</evidence>
<feature type="compositionally biased region" description="Polar residues" evidence="5">
    <location>
        <begin position="1174"/>
        <end position="1250"/>
    </location>
</feature>
<keyword evidence="8" id="KW-1185">Reference proteome</keyword>
<evidence type="ECO:0000313" key="7">
    <source>
        <dbReference type="EMBL" id="GAX83103.1"/>
    </source>
</evidence>
<dbReference type="EMBL" id="BEGY01000092">
    <property type="protein sequence ID" value="GAX83103.1"/>
    <property type="molecule type" value="Genomic_DNA"/>
</dbReference>
<feature type="region of interest" description="Disordered" evidence="5">
    <location>
        <begin position="209"/>
        <end position="229"/>
    </location>
</feature>
<feature type="compositionally biased region" description="Low complexity" evidence="5">
    <location>
        <begin position="1285"/>
        <end position="1308"/>
    </location>
</feature>
<evidence type="ECO:0000256" key="4">
    <source>
        <dbReference type="ARBA" id="ARBA00022922"/>
    </source>
</evidence>
<feature type="compositionally biased region" description="Basic and acidic residues" evidence="5">
    <location>
        <begin position="454"/>
        <end position="470"/>
    </location>
</feature>
<dbReference type="Proteomes" id="UP000232323">
    <property type="component" value="Unassembled WGS sequence"/>
</dbReference>
<dbReference type="Gene3D" id="3.40.50.2000">
    <property type="entry name" value="Glycogen Phosphorylase B"/>
    <property type="match status" value="3"/>
</dbReference>
<proteinExistence type="predicted"/>
<dbReference type="PANTHER" id="PTHR45825">
    <property type="entry name" value="GRANULE-BOUND STARCH SYNTHASE 1, CHLOROPLASTIC/AMYLOPLASTIC"/>
    <property type="match status" value="1"/>
</dbReference>
<dbReference type="UniPathway" id="UPA00152"/>
<feature type="region of interest" description="Disordered" evidence="5">
    <location>
        <begin position="1148"/>
        <end position="1311"/>
    </location>
</feature>
<dbReference type="PANTHER" id="PTHR45825:SF2">
    <property type="entry name" value="STARCH SYNTHASE 2, CHLOROPLASTIC_AMYLOPLASTIC"/>
    <property type="match status" value="1"/>
</dbReference>
<feature type="compositionally biased region" description="Basic and acidic residues" evidence="5">
    <location>
        <begin position="219"/>
        <end position="229"/>
    </location>
</feature>
<dbReference type="InterPro" id="IPR013534">
    <property type="entry name" value="Starch_synth_cat_dom"/>
</dbReference>
<comment type="pathway">
    <text evidence="1">Glycan biosynthesis; starch biosynthesis.</text>
</comment>
<feature type="region of interest" description="Disordered" evidence="5">
    <location>
        <begin position="571"/>
        <end position="609"/>
    </location>
</feature>
<feature type="compositionally biased region" description="Basic and acidic residues" evidence="5">
    <location>
        <begin position="1254"/>
        <end position="1269"/>
    </location>
</feature>
<feature type="region of interest" description="Disordered" evidence="5">
    <location>
        <begin position="389"/>
        <end position="409"/>
    </location>
</feature>
<evidence type="ECO:0000259" key="6">
    <source>
        <dbReference type="Pfam" id="PF08323"/>
    </source>
</evidence>
<dbReference type="GO" id="GO:0009501">
    <property type="term" value="C:amyloplast"/>
    <property type="evidence" value="ECO:0007669"/>
    <property type="project" value="UniProtKB-SubCell"/>
</dbReference>
<feature type="domain" description="Starch synthase catalytic" evidence="6">
    <location>
        <begin position="674"/>
        <end position="785"/>
    </location>
</feature>
<dbReference type="SUPFAM" id="SSF53756">
    <property type="entry name" value="UDP-Glycosyltransferase/glycogen phosphorylase"/>
    <property type="match status" value="3"/>
</dbReference>
<keyword evidence="3" id="KW-0808">Transferase</keyword>
<sequence>MLNRGALAHQVYVSQDFSAHLHARLFGRADVGRRRSACVSVKAMRIVFVGTEITPWSKTGGLGDVMSALPAKLASRGHQVMTVSPLYRHHEDLYFTGVTAPVLLLGRCDAEKSDANVSNMEAISWVKFYATEEDGVHHVFVDHALYSECSSATAMTYSDGHSITGASSHEGDGGYLAELLTQVRASVLCQAALAAASLLLFRRRPGSTSQSTVHLSRKHPQDPRTEHRQGVMRARMVHCGRGASVDDAVGTGSDSLTAASRRLIQRHAVDPRLRQYLLPASLSSFGPGRPWPGFGCTHGLEEGMQVPLSSSPVEQEVDQRFRDFTTWASACGEEDPGSSSDRVVFVGSDWASGLLPLWLDVYTDHSAPASPKLIGNHSGRQEILRVSDCKPPGQPFGSSSSQDLGRLDAHSEAEHAASCLPEAEHAASCLPEDHVPTSESCHCNEPSTKLMGLQEKDEPSVTQTRLKEDVNGGCGSGPGRPAAWRQKRIHPTSSSPDKAADCVELGGGVMPRLACMGPVRRQKLRCSESWQRHYRQRHYRQGLSMSTTARTPLEVVSATYNLQPTTYNLQPTTSNKLLSSKERPIHDSLVQEKRLKPSSSSSKCDASLQHPVDRAPNLLTKRLLSQGLDIKGRVETGRRRTHVEKKRKKNPSTARLFNARLRRSLKLFRRFVATMLHDARFVLAIHNFGFHGLFPADTFSQLGLPPRHLPLLEHNTAPESIHSTTSAVQLADCSECQVSPEEASRSQVIASGGTRQISWLQAGLLTSDLLVTVSPQHALELRNLATEVLLGQDSGLDAARSTSSSDTAAGGPRPSAAMASALMQGPLTRWRKHCPHEADGSLLEAEDSLLEGYVQREEGPTLPSSAFGHQESGTAVHPYLGADGPGPAFNSSNGSSSSSCTTTEMDKSKLLQGIMNGVDTSIWDPRLDPFLPQSVRYGADNVSDGKAKAKRLLQTRLGLKQDASVPLFAFIGRLEDQKGADIFLAAVPTLLGPPKPTKPSSAAVGLRNAHLHAPQAFQHGAPESSPVITESLQTGTLSLIPELPYISTVNGKQGVASSLFDGHPPGDPVLLQLVMLGRGLPWQEEALNCLTQGYPGTAVGLPQYNEPLAHLLLAGADFLVAPSRAVEVLVSSIYTATADFYLATRQVPQSRSNNQQERDKEAVSSAEGGRETGMWQQDTGSSERGSQPVKTSGSTPVTNSGSTPVKTSGSQPVKTSGSKPVTNSGSQPVKTSGSKPVTNNGSQPVKTSVQLFRAYRDIVGHHKSIRSEQPEAPSSNPNPQPKPGSPSSADADADAPSAAGTSASSFAGNRFLERRRRCMLADVSWEVAVEEWERALLSVSSTRSK</sequence>
<accession>A0A250XJ92</accession>
<dbReference type="Pfam" id="PF08323">
    <property type="entry name" value="Glyco_transf_5"/>
    <property type="match status" value="2"/>
</dbReference>
<reference evidence="7 8" key="1">
    <citation type="submission" date="2017-08" db="EMBL/GenBank/DDBJ databases">
        <title>Acidophilic green algal genome provides insights into adaptation to an acidic environment.</title>
        <authorList>
            <person name="Hirooka S."/>
            <person name="Hirose Y."/>
            <person name="Kanesaki Y."/>
            <person name="Higuchi S."/>
            <person name="Fujiwara T."/>
            <person name="Onuma R."/>
            <person name="Era A."/>
            <person name="Ohbayashi R."/>
            <person name="Uzuka A."/>
            <person name="Nozaki H."/>
            <person name="Yoshikawa H."/>
            <person name="Miyagishima S.Y."/>
        </authorList>
    </citation>
    <scope>NUCLEOTIDE SEQUENCE [LARGE SCALE GENOMIC DNA]</scope>
    <source>
        <strain evidence="7 8">NIES-2499</strain>
    </source>
</reference>
<dbReference type="GO" id="GO:0019252">
    <property type="term" value="P:starch biosynthetic process"/>
    <property type="evidence" value="ECO:0007669"/>
    <property type="project" value="UniProtKB-UniPathway"/>
</dbReference>
<protein>
    <recommendedName>
        <fullName evidence="6">Starch synthase catalytic domain-containing protein</fullName>
    </recommendedName>
</protein>
<feature type="compositionally biased region" description="Basic and acidic residues" evidence="5">
    <location>
        <begin position="579"/>
        <end position="595"/>
    </location>
</feature>
<comment type="caution">
    <text evidence="7">The sequence shown here is derived from an EMBL/GenBank/DDBJ whole genome shotgun (WGS) entry which is preliminary data.</text>
</comment>
<organism evidence="7 8">
    <name type="scientific">Chlamydomonas eustigma</name>
    <dbReference type="NCBI Taxonomy" id="1157962"/>
    <lineage>
        <taxon>Eukaryota</taxon>
        <taxon>Viridiplantae</taxon>
        <taxon>Chlorophyta</taxon>
        <taxon>core chlorophytes</taxon>
        <taxon>Chlorophyceae</taxon>
        <taxon>CS clade</taxon>
        <taxon>Chlamydomonadales</taxon>
        <taxon>Chlamydomonadaceae</taxon>
        <taxon>Chlamydomonas</taxon>
    </lineage>
</organism>
<gene>
    <name evidence="7" type="ORF">CEUSTIGMA_g10529.t1</name>
</gene>